<keyword evidence="1" id="KW-0472">Membrane</keyword>
<dbReference type="InterPro" id="IPR055707">
    <property type="entry name" value="DUF7283"/>
</dbReference>
<evidence type="ECO:0000256" key="1">
    <source>
        <dbReference type="SAM" id="Phobius"/>
    </source>
</evidence>
<accession>A0A0K1YBB2</accession>
<dbReference type="Pfam" id="PF23954">
    <property type="entry name" value="DUF7283"/>
    <property type="match status" value="1"/>
</dbReference>
<dbReference type="EMBL" id="KT322173">
    <property type="protein sequence ID" value="AKY04193.1"/>
    <property type="molecule type" value="Genomic_DNA"/>
</dbReference>
<keyword evidence="1" id="KW-0812">Transmembrane</keyword>
<dbReference type="AlphaFoldDB" id="A0A0K1YBB2"/>
<proteinExistence type="predicted"/>
<protein>
    <submittedName>
        <fullName evidence="2">Uncharacterized protein</fullName>
    </submittedName>
</protein>
<keyword evidence="1" id="KW-1133">Transmembrane helix</keyword>
<reference evidence="2" key="1">
    <citation type="journal article" date="2015" name="BMC Genomics">
        <title>Diversity of the cell-wall associated genomic island of the archaeon Haloquadratum walsbyi.</title>
        <authorList>
            <person name="Martin-Cuadrado A.B."/>
            <person name="Pasic L."/>
            <person name="Rodriguez-Valera F."/>
        </authorList>
    </citation>
    <scope>NUCLEOTIDE SEQUENCE</scope>
</reference>
<name>A0A0K1YBB2_9EURY</name>
<sequence>MFNIPVDAWYAWIGLSIAGITLIGAVSGLPTTKPPDAAAVATTIDRVGAAEYPATAEHPLTADAIRLGTYRIGLKSDAGTAHATLAFGPVTPVFSESNNSHDNRLRDILYGSPPTYVFDSEAAFLDAVTTAQANGTNVTWRPVDGPVVIRRVSWNDEDVVLVGV</sequence>
<organism evidence="2">
    <name type="scientific">uncultured haloarchaeon</name>
    <dbReference type="NCBI Taxonomy" id="160804"/>
    <lineage>
        <taxon>Archaea</taxon>
        <taxon>Methanobacteriati</taxon>
        <taxon>Methanobacteriota</taxon>
        <taxon>Stenosarchaea group</taxon>
        <taxon>Halobacteria</taxon>
        <taxon>Halobacteriales</taxon>
        <taxon>Halobacteriaceae</taxon>
        <taxon>environmental samples</taxon>
    </lineage>
</organism>
<feature type="transmembrane region" description="Helical" evidence="1">
    <location>
        <begin position="9"/>
        <end position="29"/>
    </location>
</feature>
<evidence type="ECO:0000313" key="2">
    <source>
        <dbReference type="EMBL" id="AKY04193.1"/>
    </source>
</evidence>